<dbReference type="Pfam" id="PF00082">
    <property type="entry name" value="Peptidase_S8"/>
    <property type="match status" value="1"/>
</dbReference>
<sequence>MARENNFLIGNGEILTSGVKINSGGDGKKPPYSLSEASNRLSSNLIKAKNFFESLPGDAKPKNQVVAKLTLHPRYISKSDYPIEMLNSLNLRAIGSKTEKITPLKWGVTKHPDSANTESYFIAGEEKNFSHWFNLLHEGNISNAMEKGIVTIENLSTLAGKEKFKGELNENLHHFEVVLHNDDDIDITELFIEYVEKSGGEINTSKIRKIDGLTFLPVSVSNSLIINKISDFSFVRVARGMPSLRPFTPITRNHSISKSNIILPSTNEIDSSIKTVIFDGGIPFPKELEKWVNYIEPSGIGNPTQEYLNHGLAVTGAYLFGSINSSSLLPTPISHLDHVRVLDEKSGLYDFEIIDVLDRIKNHLDENYYDFVNISLGPDLPIDDDEVTLWTASIDKIFSQGNSVATVAIGNNGERDAMSGLNRIQVPADAVNVISVGACTSTGEHWERASYSAFGPGRCPGRTKPDFVTFGGSDDNPFKILEKDVTGFKTADNQGTSFASPLALRTIAALRATLGQDVSHLSLRALMIQHAEQLNFPLKEVGWGRAILDPLQLITSEDNEFTVLYQGELLVSQHLRVPVPINNVNLQGKIDIKATLAISPDVDIEFPGSYTRHGVEVIFRPNRTKYRFTDGKQSQQPVSETFFTNSVMFKSPEYINRDEGNKWEPIIKHVQTFDASKLSSPVFDVYYHYRENAQKARIQKPIPYSLVITVKAYDINDLYNQVIRSYASILTQFKPQNRIQLKS</sequence>
<keyword evidence="3" id="KW-1185">Reference proteome</keyword>
<dbReference type="SUPFAM" id="SSF52743">
    <property type="entry name" value="Subtilisin-like"/>
    <property type="match status" value="1"/>
</dbReference>
<dbReference type="RefSeq" id="WP_058356897.1">
    <property type="nucleotide sequence ID" value="NZ_CABKVG010000010.1"/>
</dbReference>
<feature type="domain" description="Peptidase S8/S53" evidence="1">
    <location>
        <begin position="281"/>
        <end position="544"/>
    </location>
</feature>
<dbReference type="EMBL" id="CP091511">
    <property type="protein sequence ID" value="UOO89195.1"/>
    <property type="molecule type" value="Genomic_DNA"/>
</dbReference>
<evidence type="ECO:0000313" key="2">
    <source>
        <dbReference type="EMBL" id="UOO89195.1"/>
    </source>
</evidence>
<accession>A0ABY4E1G5</accession>
<reference evidence="2 3" key="1">
    <citation type="journal article" date="2022" name="Res Sq">
        <title>Evolution of multicellular longitudinally dividing oral cavity symbionts (Neisseriaceae).</title>
        <authorList>
            <person name="Nyongesa S."/>
            <person name="Weber P."/>
            <person name="Bernet E."/>
            <person name="Pullido F."/>
            <person name="Nieckarz M."/>
            <person name="Delaby M."/>
            <person name="Nieves C."/>
            <person name="Viehboeck T."/>
            <person name="Krause N."/>
            <person name="Rivera-Millot A."/>
            <person name="Nakamura A."/>
            <person name="Vischer N."/>
            <person name="VanNieuwenhze M."/>
            <person name="Brun Y."/>
            <person name="Cava F."/>
            <person name="Bulgheresi S."/>
            <person name="Veyrier F."/>
        </authorList>
    </citation>
    <scope>NUCLEOTIDE SEQUENCE [LARGE SCALE GENOMIC DNA]</scope>
    <source>
        <strain evidence="2 3">SN4</strain>
    </source>
</reference>
<dbReference type="Gene3D" id="3.40.50.200">
    <property type="entry name" value="Peptidase S8/S53 domain"/>
    <property type="match status" value="1"/>
</dbReference>
<evidence type="ECO:0000313" key="3">
    <source>
        <dbReference type="Proteomes" id="UP000832011"/>
    </source>
</evidence>
<dbReference type="InterPro" id="IPR034074">
    <property type="entry name" value="Y4bN_pept_dom"/>
</dbReference>
<organism evidence="2 3">
    <name type="scientific">Vitreoscilla massiliensis</name>
    <dbReference type="NCBI Taxonomy" id="1689272"/>
    <lineage>
        <taxon>Bacteria</taxon>
        <taxon>Pseudomonadati</taxon>
        <taxon>Pseudomonadota</taxon>
        <taxon>Betaproteobacteria</taxon>
        <taxon>Neisseriales</taxon>
        <taxon>Neisseriaceae</taxon>
        <taxon>Vitreoscilla</taxon>
    </lineage>
</organism>
<dbReference type="Proteomes" id="UP000832011">
    <property type="component" value="Chromosome"/>
</dbReference>
<protein>
    <submittedName>
        <fullName evidence="2">S8 family peptidase</fullName>
    </submittedName>
</protein>
<name>A0ABY4E1G5_9NEIS</name>
<dbReference type="InterPro" id="IPR000209">
    <property type="entry name" value="Peptidase_S8/S53_dom"/>
</dbReference>
<gene>
    <name evidence="2" type="ORF">LVJ82_17390</name>
</gene>
<dbReference type="CDD" id="cd04847">
    <property type="entry name" value="Peptidases_S8_Subtilisin_like_2"/>
    <property type="match status" value="1"/>
</dbReference>
<dbReference type="InterPro" id="IPR036852">
    <property type="entry name" value="Peptidase_S8/S53_dom_sf"/>
</dbReference>
<proteinExistence type="predicted"/>
<evidence type="ECO:0000259" key="1">
    <source>
        <dbReference type="Pfam" id="PF00082"/>
    </source>
</evidence>